<reference evidence="3" key="1">
    <citation type="journal article" date="2019" name="Int. J. Syst. Evol. Microbiol.">
        <title>The Global Catalogue of Microorganisms (GCM) 10K type strain sequencing project: providing services to taxonomists for standard genome sequencing and annotation.</title>
        <authorList>
            <consortium name="The Broad Institute Genomics Platform"/>
            <consortium name="The Broad Institute Genome Sequencing Center for Infectious Disease"/>
            <person name="Wu L."/>
            <person name="Ma J."/>
        </authorList>
    </citation>
    <scope>NUCLEOTIDE SEQUENCE [LARGE SCALE GENOMIC DNA]</scope>
    <source>
        <strain evidence="3">JCM 31319</strain>
    </source>
</reference>
<accession>A0ABW3SY41</accession>
<keyword evidence="1" id="KW-0812">Transmembrane</keyword>
<dbReference type="Proteomes" id="UP001597094">
    <property type="component" value="Unassembled WGS sequence"/>
</dbReference>
<evidence type="ECO:0008006" key="4">
    <source>
        <dbReference type="Google" id="ProtNLM"/>
    </source>
</evidence>
<gene>
    <name evidence="2" type="ORF">ACFQ2O_19955</name>
</gene>
<keyword evidence="1" id="KW-1133">Transmembrane helix</keyword>
<proteinExistence type="predicted"/>
<comment type="caution">
    <text evidence="2">The sequence shown here is derived from an EMBL/GenBank/DDBJ whole genome shotgun (WGS) entry which is preliminary data.</text>
</comment>
<evidence type="ECO:0000313" key="3">
    <source>
        <dbReference type="Proteomes" id="UP001597094"/>
    </source>
</evidence>
<sequence length="214" mass="23863">MQEHPSVELLRQYEEGALPEHINHQLESHMLNCDLCTDIVDGMVLADRTQSRAAANSVGQRLKNRLRKQKKKRNILHGLSDWRVAAAILMMFFSLALLVYYQYVRSSSSQKTAAKTEQNTNNLTTSTAFVSLPQGATYYTKEGTTIVATGKLSYRDQVQVIGYTSAIGQQPDAALANGKWAVVKIKSNTGTQQEQQSADLFYILSKHLTHQGSE</sequence>
<dbReference type="EMBL" id="JBHTLD010000287">
    <property type="protein sequence ID" value="MFD1188495.1"/>
    <property type="molecule type" value="Genomic_DNA"/>
</dbReference>
<evidence type="ECO:0000256" key="1">
    <source>
        <dbReference type="SAM" id="Phobius"/>
    </source>
</evidence>
<feature type="transmembrane region" description="Helical" evidence="1">
    <location>
        <begin position="82"/>
        <end position="101"/>
    </location>
</feature>
<evidence type="ECO:0000313" key="2">
    <source>
        <dbReference type="EMBL" id="MFD1188495.1"/>
    </source>
</evidence>
<keyword evidence="3" id="KW-1185">Reference proteome</keyword>
<dbReference type="RefSeq" id="WP_377532194.1">
    <property type="nucleotide sequence ID" value="NZ_JBHTLD010000287.1"/>
</dbReference>
<protein>
    <recommendedName>
        <fullName evidence="4">Zinc-finger domain-containing protein</fullName>
    </recommendedName>
</protein>
<name>A0ABW3SY41_9BACT</name>
<keyword evidence="1" id="KW-0472">Membrane</keyword>
<organism evidence="2 3">
    <name type="scientific">Pontibacter rugosus</name>
    <dbReference type="NCBI Taxonomy" id="1745966"/>
    <lineage>
        <taxon>Bacteria</taxon>
        <taxon>Pseudomonadati</taxon>
        <taxon>Bacteroidota</taxon>
        <taxon>Cytophagia</taxon>
        <taxon>Cytophagales</taxon>
        <taxon>Hymenobacteraceae</taxon>
        <taxon>Pontibacter</taxon>
    </lineage>
</organism>